<dbReference type="Proteomes" id="UP000236547">
    <property type="component" value="Unassembled WGS sequence"/>
</dbReference>
<protein>
    <submittedName>
        <fullName evidence="5">TadE-like protein</fullName>
    </submittedName>
</protein>
<dbReference type="InterPro" id="IPR012495">
    <property type="entry name" value="TadE-like_dom"/>
</dbReference>
<keyword evidence="7" id="KW-1185">Reference proteome</keyword>
<dbReference type="EMBL" id="POSM01000042">
    <property type="protein sequence ID" value="PNH97556.1"/>
    <property type="molecule type" value="Genomic_DNA"/>
</dbReference>
<evidence type="ECO:0000259" key="2">
    <source>
        <dbReference type="Pfam" id="PF07811"/>
    </source>
</evidence>
<keyword evidence="1" id="KW-1133">Transmembrane helix</keyword>
<evidence type="ECO:0000313" key="6">
    <source>
        <dbReference type="Proteomes" id="UP000236449"/>
    </source>
</evidence>
<evidence type="ECO:0000313" key="7">
    <source>
        <dbReference type="Proteomes" id="UP000236547"/>
    </source>
</evidence>
<gene>
    <name evidence="4" type="ORF">C1N32_17380</name>
    <name evidence="3" type="ORF">C1O25_20165</name>
    <name evidence="5" type="ORF">DET48_12242</name>
</gene>
<organism evidence="4 6">
    <name type="scientific">Vibrio diazotrophicus</name>
    <dbReference type="NCBI Taxonomy" id="685"/>
    <lineage>
        <taxon>Bacteria</taxon>
        <taxon>Pseudomonadati</taxon>
        <taxon>Pseudomonadota</taxon>
        <taxon>Gammaproteobacteria</taxon>
        <taxon>Vibrionales</taxon>
        <taxon>Vibrionaceae</taxon>
        <taxon>Vibrio</taxon>
    </lineage>
</organism>
<evidence type="ECO:0000313" key="5">
    <source>
        <dbReference type="EMBL" id="RAS60480.1"/>
    </source>
</evidence>
<evidence type="ECO:0000256" key="1">
    <source>
        <dbReference type="SAM" id="Phobius"/>
    </source>
</evidence>
<dbReference type="AlphaFoldDB" id="A0A2J8HXC8"/>
<name>A0A2J8HXC8_VIBDI</name>
<dbReference type="Pfam" id="PF07811">
    <property type="entry name" value="TadE"/>
    <property type="match status" value="1"/>
</dbReference>
<keyword evidence="1" id="KW-0812">Transmembrane</keyword>
<evidence type="ECO:0000313" key="4">
    <source>
        <dbReference type="EMBL" id="PNI02930.1"/>
    </source>
</evidence>
<feature type="transmembrane region" description="Helical" evidence="1">
    <location>
        <begin position="12"/>
        <end position="31"/>
    </location>
</feature>
<reference evidence="5 8" key="2">
    <citation type="submission" date="2018-06" db="EMBL/GenBank/DDBJ databases">
        <title>Freshwater and sediment microbial communities from various areas in North America, analyzing microbe dynamics in response to fracking.</title>
        <authorList>
            <person name="Lamendella R."/>
        </authorList>
    </citation>
    <scope>NUCLEOTIDE SEQUENCE [LARGE SCALE GENOMIC DNA]</scope>
    <source>
        <strain evidence="5 8">99A</strain>
    </source>
</reference>
<feature type="domain" description="TadE-like" evidence="2">
    <location>
        <begin position="10"/>
        <end position="50"/>
    </location>
</feature>
<dbReference type="Proteomes" id="UP000248729">
    <property type="component" value="Unassembled WGS sequence"/>
</dbReference>
<dbReference type="OrthoDB" id="5878692at2"/>
<evidence type="ECO:0000313" key="8">
    <source>
        <dbReference type="Proteomes" id="UP000248729"/>
    </source>
</evidence>
<dbReference type="EMBL" id="QLTR01000022">
    <property type="protein sequence ID" value="RAS60480.1"/>
    <property type="molecule type" value="Genomic_DNA"/>
</dbReference>
<comment type="caution">
    <text evidence="4">The sequence shown here is derived from an EMBL/GenBank/DDBJ whole genome shotgun (WGS) entry which is preliminary data.</text>
</comment>
<reference evidence="6 7" key="1">
    <citation type="submission" date="2018-01" db="EMBL/GenBank/DDBJ databases">
        <title>Draft genome sequences of six Vibrio diazotrophicus strains isolated from deep-sea sediments of the Baltic Sea.</title>
        <authorList>
            <person name="Castillo D."/>
            <person name="Vandieken V."/>
            <person name="Chiang O."/>
            <person name="Middelboe M."/>
        </authorList>
    </citation>
    <scope>NUCLEOTIDE SEQUENCE [LARGE SCALE GENOMIC DNA]</scope>
    <source>
        <strain evidence="4 6">60.27F</strain>
        <strain evidence="3 7">65.10M</strain>
    </source>
</reference>
<accession>A0A2J8HXC8</accession>
<evidence type="ECO:0000313" key="3">
    <source>
        <dbReference type="EMBL" id="PNH97556.1"/>
    </source>
</evidence>
<dbReference type="Proteomes" id="UP000236449">
    <property type="component" value="Unassembled WGS sequence"/>
</dbReference>
<dbReference type="RefSeq" id="WP_102964129.1">
    <property type="nucleotide sequence ID" value="NZ_POSJ01000013.1"/>
</dbReference>
<keyword evidence="1" id="KW-0472">Membrane</keyword>
<sequence>MRAYCQSQRGVISIETALLLPAVLAVLLAFFDITRIHLQYSLLEHAMRHSLRVLIAEDWRKQPLNIGIVQNMIVRNSYGFIDRVDVDITRYNSLSELLNVDEEEEESSRVFRPADPVFRVSATLTTQLEFSPLAALYSEPLVFRSTVIASQDLLFD</sequence>
<proteinExistence type="predicted"/>
<dbReference type="EMBL" id="POSK01000013">
    <property type="protein sequence ID" value="PNI02930.1"/>
    <property type="molecule type" value="Genomic_DNA"/>
</dbReference>